<evidence type="ECO:0000313" key="1">
    <source>
        <dbReference type="EMBL" id="MBX8632049.1"/>
    </source>
</evidence>
<evidence type="ECO:0000313" key="3">
    <source>
        <dbReference type="Proteomes" id="UP000716004"/>
    </source>
</evidence>
<dbReference type="EMBL" id="JAGVSJ010000013">
    <property type="protein sequence ID" value="MBX8632049.1"/>
    <property type="molecule type" value="Genomic_DNA"/>
</dbReference>
<name>A0A8J7YK94_9ARCH</name>
<accession>A0A8J7YK94</accession>
<dbReference type="Proteomes" id="UP000716004">
    <property type="component" value="Unassembled WGS sequence"/>
</dbReference>
<organism evidence="1 3">
    <name type="scientific">Candidatus Sysuiplasma superficiale</name>
    <dbReference type="NCBI Taxonomy" id="2823368"/>
    <lineage>
        <taxon>Archaea</taxon>
        <taxon>Methanobacteriati</taxon>
        <taxon>Thermoplasmatota</taxon>
        <taxon>Thermoplasmata</taxon>
        <taxon>Candidatus Sysuiplasmatales</taxon>
        <taxon>Candidatus Sysuiplasmataceae</taxon>
        <taxon>Candidatus Sysuiplasma</taxon>
    </lineage>
</organism>
<protein>
    <submittedName>
        <fullName evidence="1">Helix-turn-helix domain-containing protein</fullName>
    </submittedName>
</protein>
<dbReference type="EMBL" id="JAHEAC010000072">
    <property type="protein sequence ID" value="MBX8644539.1"/>
    <property type="molecule type" value="Genomic_DNA"/>
</dbReference>
<evidence type="ECO:0000313" key="2">
    <source>
        <dbReference type="EMBL" id="MBX8644539.1"/>
    </source>
</evidence>
<dbReference type="SUPFAM" id="SSF46689">
    <property type="entry name" value="Homeodomain-like"/>
    <property type="match status" value="1"/>
</dbReference>
<reference evidence="1" key="1">
    <citation type="submission" date="2021-04" db="EMBL/GenBank/DDBJ databases">
        <title>Genomic insights into ecological role and evolution of a novel Thermoplasmata order Candidatus Sysuiplasmatales.</title>
        <authorList>
            <person name="Yuan Y."/>
        </authorList>
    </citation>
    <scope>NUCLEOTIDE SEQUENCE</scope>
    <source>
        <strain evidence="2">TUT19-bin139</strain>
        <strain evidence="1">YP2-bin.285</strain>
    </source>
</reference>
<dbReference type="Proteomes" id="UP000750197">
    <property type="component" value="Unassembled WGS sequence"/>
</dbReference>
<dbReference type="AlphaFoldDB" id="A0A8J7YK94"/>
<gene>
    <name evidence="1" type="ORF">J9259_05985</name>
    <name evidence="2" type="ORF">KIY12_07460</name>
</gene>
<comment type="caution">
    <text evidence="1">The sequence shown here is derived from an EMBL/GenBank/DDBJ whole genome shotgun (WGS) entry which is preliminary data.</text>
</comment>
<dbReference type="InterPro" id="IPR009057">
    <property type="entry name" value="Homeodomain-like_sf"/>
</dbReference>
<dbReference type="Pfam" id="PF13565">
    <property type="entry name" value="HTH_32"/>
    <property type="match status" value="1"/>
</dbReference>
<proteinExistence type="predicted"/>
<sequence length="150" mass="17418">MKKLTVEEETKTRSLLWQEIKSSAEARYISRVHAVLLACAGLSSYEIAGMLGHSARSVEEWIKRYNKNSLDGLREERRKGRPGAISTECFELLVSDIEQDPSEFGYDEWNCRNLSAHLMRRYGIKLSERQCRRVLERLKERTTGEVLHET</sequence>